<comment type="caution">
    <text evidence="18">The sequence shown here is derived from an EMBL/GenBank/DDBJ whole genome shotgun (WGS) entry which is preliminary data.</text>
</comment>
<dbReference type="GO" id="GO:0016787">
    <property type="term" value="F:hydrolase activity"/>
    <property type="evidence" value="ECO:0007669"/>
    <property type="project" value="UniProtKB-KW"/>
</dbReference>
<evidence type="ECO:0000256" key="11">
    <source>
        <dbReference type="ARBA" id="ARBA00047984"/>
    </source>
</evidence>
<dbReference type="PROSITE" id="PS51194">
    <property type="entry name" value="HELICASE_CTER"/>
    <property type="match status" value="1"/>
</dbReference>
<dbReference type="PANTHER" id="PTHR18934">
    <property type="entry name" value="ATP-DEPENDENT RNA HELICASE"/>
    <property type="match status" value="1"/>
</dbReference>
<sequence length="817" mass="91784">MKDGTNNTAENWDGLEEEEVWEDKPLDHWENGQVKKDTVTTAELGDGSEGQVSADKTVDHWENGPVKDDTFKTAEQGDGACLVEGEAVADKKVNSPKKREMFNKHNPAEMALNNKVIFSEFQEKQSSAGYQHMQAERQKLPVWDMRHEITQLVEDNQVVIISGMTGCGKTTQVPQFLLDKALMSESFNTNIVCTQPRRVSAMSVAERVASERVEPLGKSVGYQIRLEGMSSIFTRLLFCTTGIILRRLEGDWNIEGVTHIIIDEVHERTVESDFLLLIVKDMLERRPDLKVILMSATMNAQLFSDYFGGCPVIEIPGRMFDVKQLFLEDVIEFTKYKISNDSKYARSKSELYNTSSSSYRATSAPVSDKIPDSKLSTLQLKSRYSSRSMSTVHTLSTMNLEEINFDLVVDLIQWIVRGAHGFPRHGAVLVFLPGYQEIQTVYDHLLGSAQFRDQSRYKIIPLHSTLSSDEQYSVFAPPAPGVTKIVLSTNIAETSITIDDVVYIVDVGKVKETRYDQTKSMESLDLVWVSKTNAVQRMGRAGRVKDGVCFHLFTSNQYHHHLREQQVPEIQRTCLEQLVIRTKVLSMFKSQVVGKILERLIEAPTPDAVTGAVQRLTDLGALDANEELTPLGYHVGSLPVDVRIGKLMLFGAIFRCLDSTLTIAATLSFKSPFYSPFNKKDEATKMKKEFAKQDSDHLTMLNAYKKWCKVKGSRSCYNFCRDNFLSYKTLQMLCSLKQQYVELLSDIGFIRPGIRLRDVIRAARDGSDGVAEITGPEANVNNDNSHLLSAMLVAALYPNIIKVVSSSMNRMGGKSFA</sequence>
<keyword evidence="3" id="KW-0479">Metal-binding</keyword>
<dbReference type="SMART" id="SM00847">
    <property type="entry name" value="HA2"/>
    <property type="match status" value="1"/>
</dbReference>
<evidence type="ECO:0000256" key="12">
    <source>
        <dbReference type="ARBA" id="ARBA00057709"/>
    </source>
</evidence>
<dbReference type="SMART" id="SM00490">
    <property type="entry name" value="HELICc"/>
    <property type="match status" value="1"/>
</dbReference>
<dbReference type="Pfam" id="PF00270">
    <property type="entry name" value="DEAD"/>
    <property type="match status" value="1"/>
</dbReference>
<dbReference type="InterPro" id="IPR001650">
    <property type="entry name" value="Helicase_C-like"/>
</dbReference>
<dbReference type="Proteomes" id="UP001497497">
    <property type="component" value="Unassembled WGS sequence"/>
</dbReference>
<evidence type="ECO:0000313" key="18">
    <source>
        <dbReference type="EMBL" id="CAL1536289.1"/>
    </source>
</evidence>
<evidence type="ECO:0000313" key="19">
    <source>
        <dbReference type="Proteomes" id="UP001497497"/>
    </source>
</evidence>
<evidence type="ECO:0000259" key="17">
    <source>
        <dbReference type="PROSITE" id="PS51194"/>
    </source>
</evidence>
<feature type="compositionally biased region" description="Polar residues" evidence="15">
    <location>
        <begin position="1"/>
        <end position="10"/>
    </location>
</feature>
<dbReference type="GO" id="GO:0005524">
    <property type="term" value="F:ATP binding"/>
    <property type="evidence" value="ECO:0007669"/>
    <property type="project" value="UniProtKB-KW"/>
</dbReference>
<evidence type="ECO:0000256" key="3">
    <source>
        <dbReference type="ARBA" id="ARBA00022723"/>
    </source>
</evidence>
<evidence type="ECO:0000256" key="6">
    <source>
        <dbReference type="ARBA" id="ARBA00022801"/>
    </source>
</evidence>
<gene>
    <name evidence="18" type="ORF">GSLYS_00010203001</name>
</gene>
<dbReference type="InterPro" id="IPR014001">
    <property type="entry name" value="Helicase_ATP-bd"/>
</dbReference>
<evidence type="ECO:0000256" key="5">
    <source>
        <dbReference type="ARBA" id="ARBA00022771"/>
    </source>
</evidence>
<dbReference type="EMBL" id="CAXITT010000225">
    <property type="protein sequence ID" value="CAL1536289.1"/>
    <property type="molecule type" value="Genomic_DNA"/>
</dbReference>
<dbReference type="SMART" id="SM00487">
    <property type="entry name" value="DEXDc"/>
    <property type="match status" value="1"/>
</dbReference>
<dbReference type="FunFam" id="3.40.50.300:FF:000284">
    <property type="entry name" value="probable ATP-dependent RNA helicase YTHDC2"/>
    <property type="match status" value="1"/>
</dbReference>
<keyword evidence="8" id="KW-0862">Zinc</keyword>
<evidence type="ECO:0000256" key="9">
    <source>
        <dbReference type="ARBA" id="ARBA00022840"/>
    </source>
</evidence>
<keyword evidence="6" id="KW-0378">Hydrolase</keyword>
<feature type="domain" description="Helicase ATP-binding" evidence="16">
    <location>
        <begin position="150"/>
        <end position="316"/>
    </location>
</feature>
<dbReference type="EC" id="3.6.4.13" evidence="2"/>
<keyword evidence="10" id="KW-0175">Coiled coil</keyword>
<evidence type="ECO:0000259" key="16">
    <source>
        <dbReference type="PROSITE" id="PS51192"/>
    </source>
</evidence>
<evidence type="ECO:0000256" key="4">
    <source>
        <dbReference type="ARBA" id="ARBA00022741"/>
    </source>
</evidence>
<dbReference type="SUPFAM" id="SSF52540">
    <property type="entry name" value="P-loop containing nucleoside triphosphate hydrolases"/>
    <property type="match status" value="1"/>
</dbReference>
<dbReference type="PROSITE" id="PS51192">
    <property type="entry name" value="HELICASE_ATP_BIND_1"/>
    <property type="match status" value="1"/>
</dbReference>
<organism evidence="18 19">
    <name type="scientific">Lymnaea stagnalis</name>
    <name type="common">Great pond snail</name>
    <name type="synonym">Helix stagnalis</name>
    <dbReference type="NCBI Taxonomy" id="6523"/>
    <lineage>
        <taxon>Eukaryota</taxon>
        <taxon>Metazoa</taxon>
        <taxon>Spiralia</taxon>
        <taxon>Lophotrochozoa</taxon>
        <taxon>Mollusca</taxon>
        <taxon>Gastropoda</taxon>
        <taxon>Heterobranchia</taxon>
        <taxon>Euthyneura</taxon>
        <taxon>Panpulmonata</taxon>
        <taxon>Hygrophila</taxon>
        <taxon>Lymnaeoidea</taxon>
        <taxon>Lymnaeidae</taxon>
        <taxon>Lymnaea</taxon>
    </lineage>
</organism>
<dbReference type="PANTHER" id="PTHR18934:SF145">
    <property type="entry name" value="ATP-DEPENDENT RNA HELICASE DHX57-RELATED"/>
    <property type="match status" value="1"/>
</dbReference>
<comment type="function">
    <text evidence="12">Probable ATP-binding RNA helicase.</text>
</comment>
<dbReference type="Gene3D" id="1.20.120.1080">
    <property type="match status" value="1"/>
</dbReference>
<keyword evidence="19" id="KW-1185">Reference proteome</keyword>
<reference evidence="18 19" key="1">
    <citation type="submission" date="2024-04" db="EMBL/GenBank/DDBJ databases">
        <authorList>
            <consortium name="Genoscope - CEA"/>
            <person name="William W."/>
        </authorList>
    </citation>
    <scope>NUCLEOTIDE SEQUENCE [LARGE SCALE GENOMIC DNA]</scope>
</reference>
<dbReference type="InterPro" id="IPR048333">
    <property type="entry name" value="HA2_WH"/>
</dbReference>
<dbReference type="GO" id="GO:0008270">
    <property type="term" value="F:zinc ion binding"/>
    <property type="evidence" value="ECO:0007669"/>
    <property type="project" value="UniProtKB-KW"/>
</dbReference>
<evidence type="ECO:0000256" key="8">
    <source>
        <dbReference type="ARBA" id="ARBA00022833"/>
    </source>
</evidence>
<dbReference type="Pfam" id="PF00271">
    <property type="entry name" value="Helicase_C"/>
    <property type="match status" value="1"/>
</dbReference>
<feature type="compositionally biased region" description="Basic and acidic residues" evidence="15">
    <location>
        <begin position="22"/>
        <end position="38"/>
    </location>
</feature>
<evidence type="ECO:0000256" key="15">
    <source>
        <dbReference type="SAM" id="MobiDB-lite"/>
    </source>
</evidence>
<dbReference type="InterPro" id="IPR011545">
    <property type="entry name" value="DEAD/DEAH_box_helicase_dom"/>
</dbReference>
<dbReference type="FunFam" id="3.40.50.300:FF:000325">
    <property type="entry name" value="ATP-dependent RNA helicase DHX29"/>
    <property type="match status" value="1"/>
</dbReference>
<dbReference type="Gene3D" id="3.40.50.300">
    <property type="entry name" value="P-loop containing nucleotide triphosphate hydrolases"/>
    <property type="match status" value="2"/>
</dbReference>
<keyword evidence="9" id="KW-0067">ATP-binding</keyword>
<protein>
    <recommendedName>
        <fullName evidence="13">Putative ATP-dependent RNA helicase DHX57</fullName>
        <ecNumber evidence="2">3.6.4.13</ecNumber>
    </recommendedName>
    <alternativeName>
        <fullName evidence="14">DEAH box protein 57</fullName>
    </alternativeName>
</protein>
<keyword evidence="5" id="KW-0863">Zinc-finger</keyword>
<dbReference type="Pfam" id="PF04408">
    <property type="entry name" value="WHD_HA2"/>
    <property type="match status" value="1"/>
</dbReference>
<dbReference type="AlphaFoldDB" id="A0AAV2HQV1"/>
<comment type="similarity">
    <text evidence="1">Belongs to the DEAD box helicase family. DEAH subfamily.</text>
</comment>
<evidence type="ECO:0000256" key="10">
    <source>
        <dbReference type="ARBA" id="ARBA00023054"/>
    </source>
</evidence>
<dbReference type="CDD" id="cd17917">
    <property type="entry name" value="DEXHc_RHA-like"/>
    <property type="match status" value="1"/>
</dbReference>
<evidence type="ECO:0000256" key="1">
    <source>
        <dbReference type="ARBA" id="ARBA00008792"/>
    </source>
</evidence>
<evidence type="ECO:0000256" key="2">
    <source>
        <dbReference type="ARBA" id="ARBA00012552"/>
    </source>
</evidence>
<dbReference type="InterPro" id="IPR007502">
    <property type="entry name" value="Helicase-assoc_dom"/>
</dbReference>
<evidence type="ECO:0000256" key="7">
    <source>
        <dbReference type="ARBA" id="ARBA00022806"/>
    </source>
</evidence>
<feature type="region of interest" description="Disordered" evidence="15">
    <location>
        <begin position="1"/>
        <end position="72"/>
    </location>
</feature>
<comment type="catalytic activity">
    <reaction evidence="11">
        <text>ATP + H2O = ADP + phosphate + H(+)</text>
        <dbReference type="Rhea" id="RHEA:13065"/>
        <dbReference type="ChEBI" id="CHEBI:15377"/>
        <dbReference type="ChEBI" id="CHEBI:15378"/>
        <dbReference type="ChEBI" id="CHEBI:30616"/>
        <dbReference type="ChEBI" id="CHEBI:43474"/>
        <dbReference type="ChEBI" id="CHEBI:456216"/>
        <dbReference type="EC" id="3.6.4.13"/>
    </reaction>
</comment>
<evidence type="ECO:0000256" key="14">
    <source>
        <dbReference type="ARBA" id="ARBA00083389"/>
    </source>
</evidence>
<keyword evidence="7" id="KW-0347">Helicase</keyword>
<feature type="domain" description="Helicase C-terminal" evidence="17">
    <location>
        <begin position="410"/>
        <end position="586"/>
    </location>
</feature>
<dbReference type="InterPro" id="IPR027417">
    <property type="entry name" value="P-loop_NTPase"/>
</dbReference>
<accession>A0AAV2HQV1</accession>
<proteinExistence type="inferred from homology"/>
<dbReference type="Pfam" id="PF21010">
    <property type="entry name" value="HA2_C"/>
    <property type="match status" value="1"/>
</dbReference>
<dbReference type="FunFam" id="1.20.120.1080:FF:000002">
    <property type="entry name" value="Putative ATP-dependent RNA helicase DHX36"/>
    <property type="match status" value="1"/>
</dbReference>
<dbReference type="CDD" id="cd18791">
    <property type="entry name" value="SF2_C_RHA"/>
    <property type="match status" value="1"/>
</dbReference>
<evidence type="ECO:0000256" key="13">
    <source>
        <dbReference type="ARBA" id="ARBA00071682"/>
    </source>
</evidence>
<name>A0AAV2HQV1_LYMST</name>
<feature type="compositionally biased region" description="Basic and acidic residues" evidence="15">
    <location>
        <begin position="56"/>
        <end position="72"/>
    </location>
</feature>
<dbReference type="GO" id="GO:0003723">
    <property type="term" value="F:RNA binding"/>
    <property type="evidence" value="ECO:0007669"/>
    <property type="project" value="TreeGrafter"/>
</dbReference>
<dbReference type="GO" id="GO:0003724">
    <property type="term" value="F:RNA helicase activity"/>
    <property type="evidence" value="ECO:0007669"/>
    <property type="project" value="UniProtKB-EC"/>
</dbReference>
<keyword evidence="4" id="KW-0547">Nucleotide-binding</keyword>